<evidence type="ECO:0000313" key="7">
    <source>
        <dbReference type="Proteomes" id="UP000280598"/>
    </source>
</evidence>
<dbReference type="PANTHER" id="PTHR21240">
    <property type="entry name" value="2-AMINO-3-CARBOXYLMUCONATE-6-SEMIALDEHYDE DECARBOXYLASE"/>
    <property type="match status" value="1"/>
</dbReference>
<dbReference type="Gene3D" id="3.20.20.140">
    <property type="entry name" value="Metal-dependent hydrolases"/>
    <property type="match status" value="1"/>
</dbReference>
<dbReference type="GO" id="GO:0005829">
    <property type="term" value="C:cytosol"/>
    <property type="evidence" value="ECO:0007669"/>
    <property type="project" value="TreeGrafter"/>
</dbReference>
<dbReference type="Pfam" id="PF04909">
    <property type="entry name" value="Amidohydro_2"/>
    <property type="match status" value="1"/>
</dbReference>
<feature type="signal peptide" evidence="4">
    <location>
        <begin position="1"/>
        <end position="17"/>
    </location>
</feature>
<dbReference type="InterPro" id="IPR032465">
    <property type="entry name" value="ACMSD"/>
</dbReference>
<evidence type="ECO:0000256" key="2">
    <source>
        <dbReference type="ARBA" id="ARBA00023239"/>
    </source>
</evidence>
<evidence type="ECO:0000256" key="3">
    <source>
        <dbReference type="RuleBase" id="RU366045"/>
    </source>
</evidence>
<dbReference type="Proteomes" id="UP000280598">
    <property type="component" value="Unassembled WGS sequence"/>
</dbReference>
<evidence type="ECO:0000256" key="4">
    <source>
        <dbReference type="SAM" id="SignalP"/>
    </source>
</evidence>
<reference evidence="6 7" key="1">
    <citation type="journal article" date="2018" name="BMC Genomics">
        <title>Genomic evidence for intraspecific hybridization in a clonal and extremely halotolerant yeast.</title>
        <authorList>
            <person name="Gostincar C."/>
            <person name="Stajich J.E."/>
            <person name="Zupancic J."/>
            <person name="Zalar P."/>
            <person name="Gunde-Cimerman N."/>
        </authorList>
    </citation>
    <scope>NUCLEOTIDE SEQUENCE [LARGE SCALE GENOMIC DNA]</scope>
    <source>
        <strain evidence="6 7">EXF-562</strain>
    </source>
</reference>
<dbReference type="AlphaFoldDB" id="A0A3M7HN58"/>
<evidence type="ECO:0000313" key="6">
    <source>
        <dbReference type="EMBL" id="RMZ14425.1"/>
    </source>
</evidence>
<dbReference type="PANTHER" id="PTHR21240:SF32">
    <property type="entry name" value="AMIDOHYDROLASE-RELATED DOMAIN-CONTAINING PROTEIN"/>
    <property type="match status" value="1"/>
</dbReference>
<feature type="chain" id="PRO_5018151942" description="Amidohydrolase-related domain-containing protein" evidence="4">
    <location>
        <begin position="18"/>
        <end position="391"/>
    </location>
</feature>
<keyword evidence="4" id="KW-0732">Signal</keyword>
<gene>
    <name evidence="6" type="ORF">D0860_02139</name>
</gene>
<name>A0A3M7HN58_HORWE</name>
<comment type="similarity">
    <text evidence="3">Belongs to the metallo-dependent hydrolases superfamily.</text>
</comment>
<dbReference type="EMBL" id="QWIS01000027">
    <property type="protein sequence ID" value="RMZ14425.1"/>
    <property type="molecule type" value="Genomic_DNA"/>
</dbReference>
<accession>A0A3M7HN58</accession>
<sequence length="391" mass="42798">MRLSLLAFLGIFTYATAANITQQIITAAELDGINLFSLAFASEALASIEELYNSAERFYNPTAILNGSRVDVHAHVVPPWYRAAVPFTAQSPTPEWSIDRHLEFMANNSIRNSVLSISAPGSTVFPGSEEKSVALARLLNEYLAGVSFLPFSERTPIIPRVLTLNGLSSITEAKYATRVLDAVGMGLLSNHEGYYLGNRSFTPFFQYLDKSLEGSRSIFVHPNAPCLYGGNGSLIDANPTPYSAGLVELYFETARTFMDLTISRTIANFTRLHWIVPHAGGAFPSIEDRFITSQSADVIALSKAAYSTRFWWDAAGPVFPHQVLGLLGYGVPSSQLLYGSGSDADWFPQDFPYAPPFSYSYEIAAIQNASFLDPAEKRSLFEGNVEKALGP</sequence>
<evidence type="ECO:0000259" key="5">
    <source>
        <dbReference type="Pfam" id="PF04909"/>
    </source>
</evidence>
<dbReference type="InterPro" id="IPR006680">
    <property type="entry name" value="Amidohydro-rel"/>
</dbReference>
<dbReference type="InterPro" id="IPR032466">
    <property type="entry name" value="Metal_Hydrolase"/>
</dbReference>
<organism evidence="6 7">
    <name type="scientific">Hortaea werneckii</name>
    <name type="common">Black yeast</name>
    <name type="synonym">Cladosporium werneckii</name>
    <dbReference type="NCBI Taxonomy" id="91943"/>
    <lineage>
        <taxon>Eukaryota</taxon>
        <taxon>Fungi</taxon>
        <taxon>Dikarya</taxon>
        <taxon>Ascomycota</taxon>
        <taxon>Pezizomycotina</taxon>
        <taxon>Dothideomycetes</taxon>
        <taxon>Dothideomycetidae</taxon>
        <taxon>Mycosphaerellales</taxon>
        <taxon>Teratosphaeriaceae</taxon>
        <taxon>Hortaea</taxon>
    </lineage>
</organism>
<comment type="caution">
    <text evidence="6">The sequence shown here is derived from an EMBL/GenBank/DDBJ whole genome shotgun (WGS) entry which is preliminary data.</text>
</comment>
<keyword evidence="2 3" id="KW-0456">Lyase</keyword>
<protein>
    <recommendedName>
        <fullName evidence="5">Amidohydrolase-related domain-containing protein</fullName>
    </recommendedName>
</protein>
<evidence type="ECO:0000256" key="1">
    <source>
        <dbReference type="ARBA" id="ARBA00022793"/>
    </source>
</evidence>
<dbReference type="GO" id="GO:0019748">
    <property type="term" value="P:secondary metabolic process"/>
    <property type="evidence" value="ECO:0007669"/>
    <property type="project" value="TreeGrafter"/>
</dbReference>
<dbReference type="VEuPathDB" id="FungiDB:BTJ68_13875"/>
<proteinExistence type="inferred from homology"/>
<dbReference type="GO" id="GO:0016831">
    <property type="term" value="F:carboxy-lyase activity"/>
    <property type="evidence" value="ECO:0007669"/>
    <property type="project" value="UniProtKB-KW"/>
</dbReference>
<dbReference type="SUPFAM" id="SSF51556">
    <property type="entry name" value="Metallo-dependent hydrolases"/>
    <property type="match status" value="1"/>
</dbReference>
<feature type="domain" description="Amidohydrolase-related" evidence="5">
    <location>
        <begin position="70"/>
        <end position="389"/>
    </location>
</feature>
<keyword evidence="1 3" id="KW-0210">Decarboxylase</keyword>
<dbReference type="GO" id="GO:0016787">
    <property type="term" value="F:hydrolase activity"/>
    <property type="evidence" value="ECO:0007669"/>
    <property type="project" value="InterPro"/>
</dbReference>